<evidence type="ECO:0000259" key="5">
    <source>
        <dbReference type="Pfam" id="PF12146"/>
    </source>
</evidence>
<proteinExistence type="inferred from homology"/>
<dbReference type="PANTHER" id="PTHR10794">
    <property type="entry name" value="ABHYDROLASE DOMAIN-CONTAINING PROTEIN"/>
    <property type="match status" value="1"/>
</dbReference>
<dbReference type="PANTHER" id="PTHR10794:SF94">
    <property type="entry name" value="ESTERASE YHET-RELATED"/>
    <property type="match status" value="1"/>
</dbReference>
<gene>
    <name evidence="6" type="ORF">CEE69_23295</name>
</gene>
<organism evidence="6 7">
    <name type="scientific">Rhodopirellula bahusiensis</name>
    <dbReference type="NCBI Taxonomy" id="2014065"/>
    <lineage>
        <taxon>Bacteria</taxon>
        <taxon>Pseudomonadati</taxon>
        <taxon>Planctomycetota</taxon>
        <taxon>Planctomycetia</taxon>
        <taxon>Pirellulales</taxon>
        <taxon>Pirellulaceae</taxon>
        <taxon>Rhodopirellula</taxon>
    </lineage>
</organism>
<dbReference type="InterPro" id="IPR022742">
    <property type="entry name" value="Hydrolase_4"/>
</dbReference>
<dbReference type="Gene3D" id="3.40.50.1820">
    <property type="entry name" value="alpha/beta hydrolase"/>
    <property type="match status" value="1"/>
</dbReference>
<dbReference type="InterPro" id="IPR029058">
    <property type="entry name" value="AB_hydrolase_fold"/>
</dbReference>
<feature type="active site" description="Charge relay system" evidence="4">
    <location>
        <position position="293"/>
    </location>
</feature>
<name>A0A2G1W1R5_9BACT</name>
<evidence type="ECO:0000313" key="7">
    <source>
        <dbReference type="Proteomes" id="UP000225740"/>
    </source>
</evidence>
<dbReference type="Proteomes" id="UP000225740">
    <property type="component" value="Unassembled WGS sequence"/>
</dbReference>
<evidence type="ECO:0000256" key="1">
    <source>
        <dbReference type="ARBA" id="ARBA00010884"/>
    </source>
</evidence>
<dbReference type="InterPro" id="IPR012020">
    <property type="entry name" value="ABHD4"/>
</dbReference>
<dbReference type="AlphaFoldDB" id="A0A2G1W1R5"/>
<dbReference type="Pfam" id="PF12146">
    <property type="entry name" value="Hydrolase_4"/>
    <property type="match status" value="1"/>
</dbReference>
<dbReference type="GO" id="GO:0034338">
    <property type="term" value="F:short-chain carboxylesterase activity"/>
    <property type="evidence" value="ECO:0007669"/>
    <property type="project" value="TreeGrafter"/>
</dbReference>
<evidence type="ECO:0000256" key="2">
    <source>
        <dbReference type="ARBA" id="ARBA00022487"/>
    </source>
</evidence>
<evidence type="ECO:0000313" key="6">
    <source>
        <dbReference type="EMBL" id="PHQ32962.1"/>
    </source>
</evidence>
<dbReference type="GeneID" id="90610883"/>
<reference evidence="6 7" key="1">
    <citation type="submission" date="2017-06" db="EMBL/GenBank/DDBJ databases">
        <title>Description of Rhodopirellula bahusiensis sp. nov.</title>
        <authorList>
            <person name="Kizina J."/>
            <person name="Harder J."/>
        </authorList>
    </citation>
    <scope>NUCLEOTIDE SEQUENCE [LARGE SCALE GENOMIC DNA]</scope>
    <source>
        <strain evidence="6 7">SWK21</strain>
    </source>
</reference>
<accession>A0A2G1W1R5</accession>
<evidence type="ECO:0000256" key="3">
    <source>
        <dbReference type="ARBA" id="ARBA00022801"/>
    </source>
</evidence>
<comment type="similarity">
    <text evidence="1">Belongs to the AB hydrolase superfamily. AB hydrolase 4 family.</text>
</comment>
<keyword evidence="2" id="KW-0719">Serine esterase</keyword>
<dbReference type="InterPro" id="IPR050960">
    <property type="entry name" value="AB_hydrolase_4_sf"/>
</dbReference>
<dbReference type="RefSeq" id="WP_099263084.1">
    <property type="nucleotide sequence ID" value="NZ_NIZW01000021.1"/>
</dbReference>
<sequence length="346" mass="38293">MPESDSASYKDSSTVAKEIDALNDFRPHPLCLGGWLQTISVKWMKPQLDLESRADAVAVSIPDDHTPPDEMSGFYFPATDNKADNPLVTIFHGMGGHALSRYMRSAGERLNANGYDVLLWNHRGAGRSASKCARFHHPGLTADVCHLTEYLKEERPEWTRNGLACIAFSLGANLLLKYLAESGSNSNFDAAVSVSAPLDMEITSQNLQTGSNRVFDQYLLHKQCDELLRSSAELTDNERATLSSVSSVWELDDQFTGPRFGYEGAKDYYAENSAIDSLQQIRTPTLLLHAKDDPVVAPEVFEGIDWDGNESLHPMLCESGGHTGFLGHDRRRWHETAAIAFLDSTL</sequence>
<evidence type="ECO:0000256" key="4">
    <source>
        <dbReference type="PIRSR" id="PIRSR005211-1"/>
    </source>
</evidence>
<keyword evidence="3" id="KW-0378">Hydrolase</keyword>
<dbReference type="OrthoDB" id="332676at2"/>
<dbReference type="PROSITE" id="PS01133">
    <property type="entry name" value="UPF0017"/>
    <property type="match status" value="1"/>
</dbReference>
<comment type="caution">
    <text evidence="6">The sequence shown here is derived from an EMBL/GenBank/DDBJ whole genome shotgun (WGS) entry which is preliminary data.</text>
</comment>
<feature type="active site" description="Charge relay system" evidence="4">
    <location>
        <position position="169"/>
    </location>
</feature>
<dbReference type="GO" id="GO:0047372">
    <property type="term" value="F:monoacylglycerol lipase activity"/>
    <property type="evidence" value="ECO:0007669"/>
    <property type="project" value="TreeGrafter"/>
</dbReference>
<dbReference type="PIRSF" id="PIRSF005211">
    <property type="entry name" value="Ab_hydro_YheT"/>
    <property type="match status" value="1"/>
</dbReference>
<keyword evidence="7" id="KW-1185">Reference proteome</keyword>
<dbReference type="SUPFAM" id="SSF53474">
    <property type="entry name" value="alpha/beta-Hydrolases"/>
    <property type="match status" value="1"/>
</dbReference>
<feature type="domain" description="Serine aminopeptidase S33" evidence="5">
    <location>
        <begin position="87"/>
        <end position="299"/>
    </location>
</feature>
<protein>
    <submittedName>
        <fullName evidence="6">Amino acid ABC transporter</fullName>
    </submittedName>
</protein>
<dbReference type="EMBL" id="NIZW01000021">
    <property type="protein sequence ID" value="PHQ32962.1"/>
    <property type="molecule type" value="Genomic_DNA"/>
</dbReference>
<dbReference type="InterPro" id="IPR000952">
    <property type="entry name" value="AB_hydrolase_4_CS"/>
</dbReference>
<feature type="active site" description="Charge relay system" evidence="4">
    <location>
        <position position="322"/>
    </location>
</feature>